<keyword evidence="7" id="KW-0539">Nucleus</keyword>
<evidence type="ECO:0000256" key="2">
    <source>
        <dbReference type="ARBA" id="ARBA00022723"/>
    </source>
</evidence>
<evidence type="ECO:0000256" key="5">
    <source>
        <dbReference type="ARBA" id="ARBA00023015"/>
    </source>
</evidence>
<reference evidence="10" key="1">
    <citation type="submission" date="2019-10" db="EMBL/GenBank/DDBJ databases">
        <authorList>
            <consortium name="DOE Joint Genome Institute"/>
            <person name="Kuo A."/>
            <person name="Miyauchi S."/>
            <person name="Kiss E."/>
            <person name="Drula E."/>
            <person name="Kohler A."/>
            <person name="Sanchez-Garcia M."/>
            <person name="Andreopoulos B."/>
            <person name="Barry K.W."/>
            <person name="Bonito G."/>
            <person name="Buee M."/>
            <person name="Carver A."/>
            <person name="Chen C."/>
            <person name="Cichocki N."/>
            <person name="Clum A."/>
            <person name="Culley D."/>
            <person name="Crous P.W."/>
            <person name="Fauchery L."/>
            <person name="Girlanda M."/>
            <person name="Hayes R."/>
            <person name="Keri Z."/>
            <person name="LaButti K."/>
            <person name="Lipzen A."/>
            <person name="Lombard V."/>
            <person name="Magnuson J."/>
            <person name="Maillard F."/>
            <person name="Morin E."/>
            <person name="Murat C."/>
            <person name="Nolan M."/>
            <person name="Ohm R."/>
            <person name="Pangilinan J."/>
            <person name="Pereira M."/>
            <person name="Perotto S."/>
            <person name="Peter M."/>
            <person name="Riley R."/>
            <person name="Sitrit Y."/>
            <person name="Stielow B."/>
            <person name="Szollosi G."/>
            <person name="Zifcakova L."/>
            <person name="Stursova M."/>
            <person name="Spatafora J.W."/>
            <person name="Tedersoo L."/>
            <person name="Vaario L.-M."/>
            <person name="Yamada A."/>
            <person name="Yan M."/>
            <person name="Wang P."/>
            <person name="Xu J."/>
            <person name="Bruns T."/>
            <person name="Baldrian P."/>
            <person name="Vilgalys R."/>
            <person name="Henrissat B."/>
            <person name="Grigoriev I.V."/>
            <person name="Hibbett D."/>
            <person name="Nagy L.G."/>
            <person name="Martin F.M."/>
        </authorList>
    </citation>
    <scope>NUCLEOTIDE SEQUENCE</scope>
    <source>
        <strain evidence="10">Prilba</strain>
    </source>
</reference>
<dbReference type="AlphaFoldDB" id="A0A9P5N3B4"/>
<dbReference type="Pfam" id="PF00096">
    <property type="entry name" value="zf-C2H2"/>
    <property type="match status" value="1"/>
</dbReference>
<dbReference type="PANTHER" id="PTHR46179:SF13">
    <property type="entry name" value="C2H2-TYPE DOMAIN-CONTAINING PROTEIN"/>
    <property type="match status" value="1"/>
</dbReference>
<protein>
    <recommendedName>
        <fullName evidence="9">C2H2-type domain-containing protein</fullName>
    </recommendedName>
</protein>
<reference evidence="10" key="2">
    <citation type="journal article" date="2020" name="Nat. Commun.">
        <title>Large-scale genome sequencing of mycorrhizal fungi provides insights into the early evolution of symbiotic traits.</title>
        <authorList>
            <person name="Miyauchi S."/>
            <person name="Kiss E."/>
            <person name="Kuo A."/>
            <person name="Drula E."/>
            <person name="Kohler A."/>
            <person name="Sanchez-Garcia M."/>
            <person name="Morin E."/>
            <person name="Andreopoulos B."/>
            <person name="Barry K.W."/>
            <person name="Bonito G."/>
            <person name="Buee M."/>
            <person name="Carver A."/>
            <person name="Chen C."/>
            <person name="Cichocki N."/>
            <person name="Clum A."/>
            <person name="Culley D."/>
            <person name="Crous P.W."/>
            <person name="Fauchery L."/>
            <person name="Girlanda M."/>
            <person name="Hayes R.D."/>
            <person name="Keri Z."/>
            <person name="LaButti K."/>
            <person name="Lipzen A."/>
            <person name="Lombard V."/>
            <person name="Magnuson J."/>
            <person name="Maillard F."/>
            <person name="Murat C."/>
            <person name="Nolan M."/>
            <person name="Ohm R.A."/>
            <person name="Pangilinan J."/>
            <person name="Pereira M.F."/>
            <person name="Perotto S."/>
            <person name="Peter M."/>
            <person name="Pfister S."/>
            <person name="Riley R."/>
            <person name="Sitrit Y."/>
            <person name="Stielow J.B."/>
            <person name="Szollosi G."/>
            <person name="Zifcakova L."/>
            <person name="Stursova M."/>
            <person name="Spatafora J.W."/>
            <person name="Tedersoo L."/>
            <person name="Vaario L.M."/>
            <person name="Yamada A."/>
            <person name="Yan M."/>
            <person name="Wang P."/>
            <person name="Xu J."/>
            <person name="Bruns T."/>
            <person name="Baldrian P."/>
            <person name="Vilgalys R."/>
            <person name="Dunand C."/>
            <person name="Henrissat B."/>
            <person name="Grigoriev I.V."/>
            <person name="Hibbett D."/>
            <person name="Nagy L.G."/>
            <person name="Martin F.M."/>
        </authorList>
    </citation>
    <scope>NUCLEOTIDE SEQUENCE</scope>
    <source>
        <strain evidence="10">Prilba</strain>
    </source>
</reference>
<keyword evidence="6" id="KW-0804">Transcription</keyword>
<dbReference type="GO" id="GO:0006357">
    <property type="term" value="P:regulation of transcription by RNA polymerase II"/>
    <property type="evidence" value="ECO:0007669"/>
    <property type="project" value="TreeGrafter"/>
</dbReference>
<gene>
    <name evidence="10" type="ORF">DFH94DRAFT_851036</name>
</gene>
<comment type="subcellular location">
    <subcellularLocation>
        <location evidence="1">Nucleus</location>
    </subcellularLocation>
</comment>
<proteinExistence type="predicted"/>
<dbReference type="PROSITE" id="PS50157">
    <property type="entry name" value="ZINC_FINGER_C2H2_2"/>
    <property type="match status" value="1"/>
</dbReference>
<evidence type="ECO:0000256" key="4">
    <source>
        <dbReference type="ARBA" id="ARBA00022833"/>
    </source>
</evidence>
<keyword evidence="3 8" id="KW-0863">Zinc-finger</keyword>
<sequence length="410" mass="45420">MSFLYSKKAPSDCEAQCPDCGATLSRLADMNRHRKTKHPDGTETKFPCPRPGCGYKTMQRGNLKAHLDAKHSKGPQYPCQECKHPFSDAAARIRHRKRAHGYVPYHTREYLVRQALNRKERVAEGANKAVSNKSRRQCVARAAPDGLPSASSSAPLPLNVPEVAYHDNYWKVLVNFAQSCALESQHPRDVPLTLPFTTMPGYDTPNAIQPFSMQPEAQPSLTPSDFNTIDYSNFLATMPGYDAIQPSSMQPETQPSPTPPEFNTIDYSDFLATMPGYDAIQPSSMQPETQPSPTPSEFNTIDYSDFLATMPGYDVIQPSPIQPDIQPSPTTSEFNAIDYSCFLATMPAIQPSSMQPEEQPQPSLIPLDFTLDYSDPLGPQMDASTLSQGQAFGELFTADHCMPPYNGLWN</sequence>
<evidence type="ECO:0000313" key="11">
    <source>
        <dbReference type="Proteomes" id="UP000759537"/>
    </source>
</evidence>
<dbReference type="InterPro" id="IPR051061">
    <property type="entry name" value="Zinc_finger_trans_reg"/>
</dbReference>
<name>A0A9P5N3B4_9AGAM</name>
<comment type="caution">
    <text evidence="10">The sequence shown here is derived from an EMBL/GenBank/DDBJ whole genome shotgun (WGS) entry which is preliminary data.</text>
</comment>
<dbReference type="PANTHER" id="PTHR46179">
    <property type="entry name" value="ZINC FINGER PROTEIN"/>
    <property type="match status" value="1"/>
</dbReference>
<dbReference type="GO" id="GO:0005634">
    <property type="term" value="C:nucleus"/>
    <property type="evidence" value="ECO:0007669"/>
    <property type="project" value="UniProtKB-SubCell"/>
</dbReference>
<accession>A0A9P5N3B4</accession>
<dbReference type="EMBL" id="WHVB01000003">
    <property type="protein sequence ID" value="KAF8485149.1"/>
    <property type="molecule type" value="Genomic_DNA"/>
</dbReference>
<evidence type="ECO:0000256" key="7">
    <source>
        <dbReference type="ARBA" id="ARBA00023242"/>
    </source>
</evidence>
<organism evidence="10 11">
    <name type="scientific">Russula ochroleuca</name>
    <dbReference type="NCBI Taxonomy" id="152965"/>
    <lineage>
        <taxon>Eukaryota</taxon>
        <taxon>Fungi</taxon>
        <taxon>Dikarya</taxon>
        <taxon>Basidiomycota</taxon>
        <taxon>Agaricomycotina</taxon>
        <taxon>Agaricomycetes</taxon>
        <taxon>Russulales</taxon>
        <taxon>Russulaceae</taxon>
        <taxon>Russula</taxon>
    </lineage>
</organism>
<keyword evidence="5" id="KW-0805">Transcription regulation</keyword>
<keyword evidence="2" id="KW-0479">Metal-binding</keyword>
<evidence type="ECO:0000313" key="10">
    <source>
        <dbReference type="EMBL" id="KAF8485149.1"/>
    </source>
</evidence>
<evidence type="ECO:0000256" key="1">
    <source>
        <dbReference type="ARBA" id="ARBA00004123"/>
    </source>
</evidence>
<dbReference type="GO" id="GO:0008270">
    <property type="term" value="F:zinc ion binding"/>
    <property type="evidence" value="ECO:0007669"/>
    <property type="project" value="UniProtKB-KW"/>
</dbReference>
<evidence type="ECO:0000256" key="6">
    <source>
        <dbReference type="ARBA" id="ARBA00023163"/>
    </source>
</evidence>
<evidence type="ECO:0000259" key="9">
    <source>
        <dbReference type="PROSITE" id="PS50157"/>
    </source>
</evidence>
<dbReference type="PROSITE" id="PS00028">
    <property type="entry name" value="ZINC_FINGER_C2H2_1"/>
    <property type="match status" value="2"/>
</dbReference>
<keyword evidence="4" id="KW-0862">Zinc</keyword>
<dbReference type="InterPro" id="IPR013087">
    <property type="entry name" value="Znf_C2H2_type"/>
</dbReference>
<dbReference type="SMART" id="SM00355">
    <property type="entry name" value="ZnF_C2H2"/>
    <property type="match status" value="3"/>
</dbReference>
<keyword evidence="11" id="KW-1185">Reference proteome</keyword>
<feature type="domain" description="C2H2-type" evidence="9">
    <location>
        <begin position="77"/>
        <end position="100"/>
    </location>
</feature>
<evidence type="ECO:0000256" key="8">
    <source>
        <dbReference type="PROSITE-ProRule" id="PRU00042"/>
    </source>
</evidence>
<dbReference type="Gene3D" id="3.30.160.60">
    <property type="entry name" value="Classic Zinc Finger"/>
    <property type="match status" value="1"/>
</dbReference>
<evidence type="ECO:0000256" key="3">
    <source>
        <dbReference type="ARBA" id="ARBA00022771"/>
    </source>
</evidence>
<dbReference type="Proteomes" id="UP000759537">
    <property type="component" value="Unassembled WGS sequence"/>
</dbReference>
<dbReference type="OrthoDB" id="654211at2759"/>